<name>A0A0A9AP95_ARUDO</name>
<organism evidence="1">
    <name type="scientific">Arundo donax</name>
    <name type="common">Giant reed</name>
    <name type="synonym">Donax arundinaceus</name>
    <dbReference type="NCBI Taxonomy" id="35708"/>
    <lineage>
        <taxon>Eukaryota</taxon>
        <taxon>Viridiplantae</taxon>
        <taxon>Streptophyta</taxon>
        <taxon>Embryophyta</taxon>
        <taxon>Tracheophyta</taxon>
        <taxon>Spermatophyta</taxon>
        <taxon>Magnoliopsida</taxon>
        <taxon>Liliopsida</taxon>
        <taxon>Poales</taxon>
        <taxon>Poaceae</taxon>
        <taxon>PACMAD clade</taxon>
        <taxon>Arundinoideae</taxon>
        <taxon>Arundineae</taxon>
        <taxon>Arundo</taxon>
    </lineage>
</organism>
<reference evidence="1" key="1">
    <citation type="submission" date="2014-09" db="EMBL/GenBank/DDBJ databases">
        <authorList>
            <person name="Magalhaes I.L.F."/>
            <person name="Oliveira U."/>
            <person name="Santos F.R."/>
            <person name="Vidigal T.H.D.A."/>
            <person name="Brescovit A.D."/>
            <person name="Santos A.J."/>
        </authorList>
    </citation>
    <scope>NUCLEOTIDE SEQUENCE</scope>
    <source>
        <tissue evidence="1">Shoot tissue taken approximately 20 cm above the soil surface</tissue>
    </source>
</reference>
<sequence length="27" mass="3151">MDSSHAFAWKTLPQKCICLNQLQKFLV</sequence>
<evidence type="ECO:0000313" key="1">
    <source>
        <dbReference type="EMBL" id="JAD51668.1"/>
    </source>
</evidence>
<protein>
    <submittedName>
        <fullName evidence="1">Uncharacterized protein</fullName>
    </submittedName>
</protein>
<dbReference type="EMBL" id="GBRH01246227">
    <property type="protein sequence ID" value="JAD51668.1"/>
    <property type="molecule type" value="Transcribed_RNA"/>
</dbReference>
<proteinExistence type="predicted"/>
<accession>A0A0A9AP95</accession>
<dbReference type="AlphaFoldDB" id="A0A0A9AP95"/>
<reference evidence="1" key="2">
    <citation type="journal article" date="2015" name="Data Brief">
        <title>Shoot transcriptome of the giant reed, Arundo donax.</title>
        <authorList>
            <person name="Barrero R.A."/>
            <person name="Guerrero F.D."/>
            <person name="Moolhuijzen P."/>
            <person name="Goolsby J.A."/>
            <person name="Tidwell J."/>
            <person name="Bellgard S.E."/>
            <person name="Bellgard M.I."/>
        </authorList>
    </citation>
    <scope>NUCLEOTIDE SEQUENCE</scope>
    <source>
        <tissue evidence="1">Shoot tissue taken approximately 20 cm above the soil surface</tissue>
    </source>
</reference>